<keyword evidence="8" id="KW-1185">Reference proteome</keyword>
<dbReference type="STRING" id="261392.SAMN02745149_01331"/>
<evidence type="ECO:0000256" key="4">
    <source>
        <dbReference type="ARBA" id="ARBA00023136"/>
    </source>
</evidence>
<dbReference type="InterPro" id="IPR023271">
    <property type="entry name" value="Aquaporin-like"/>
</dbReference>
<feature type="transmembrane region" description="Helical" evidence="6">
    <location>
        <begin position="12"/>
        <end position="30"/>
    </location>
</feature>
<organism evidence="7 8">
    <name type="scientific">Treponema porcinum</name>
    <dbReference type="NCBI Taxonomy" id="261392"/>
    <lineage>
        <taxon>Bacteria</taxon>
        <taxon>Pseudomonadati</taxon>
        <taxon>Spirochaetota</taxon>
        <taxon>Spirochaetia</taxon>
        <taxon>Spirochaetales</taxon>
        <taxon>Treponemataceae</taxon>
        <taxon>Treponema</taxon>
    </lineage>
</organism>
<comment type="subcellular location">
    <subcellularLocation>
        <location evidence="1">Membrane</location>
        <topology evidence="1">Multi-pass membrane protein</topology>
    </subcellularLocation>
</comment>
<comment type="similarity">
    <text evidence="5">Belongs to the FNT transporter (TC 1.A.16) family.</text>
</comment>
<dbReference type="Pfam" id="PF01226">
    <property type="entry name" value="Form_Nir_trans"/>
    <property type="match status" value="1"/>
</dbReference>
<feature type="transmembrane region" description="Helical" evidence="6">
    <location>
        <begin position="36"/>
        <end position="57"/>
    </location>
</feature>
<dbReference type="AlphaFoldDB" id="A0A1T4KVB9"/>
<evidence type="ECO:0000256" key="6">
    <source>
        <dbReference type="SAM" id="Phobius"/>
    </source>
</evidence>
<dbReference type="GO" id="GO:0005886">
    <property type="term" value="C:plasma membrane"/>
    <property type="evidence" value="ECO:0007669"/>
    <property type="project" value="TreeGrafter"/>
</dbReference>
<evidence type="ECO:0000256" key="2">
    <source>
        <dbReference type="ARBA" id="ARBA00022692"/>
    </source>
</evidence>
<dbReference type="Gene3D" id="1.20.1080.10">
    <property type="entry name" value="Glycerol uptake facilitator protein"/>
    <property type="match status" value="1"/>
</dbReference>
<accession>A0A1T4KVB9</accession>
<dbReference type="Proteomes" id="UP000190423">
    <property type="component" value="Unassembled WGS sequence"/>
</dbReference>
<feature type="transmembrane region" description="Helical" evidence="6">
    <location>
        <begin position="78"/>
        <end position="100"/>
    </location>
</feature>
<dbReference type="InterPro" id="IPR000292">
    <property type="entry name" value="For/NO2_transpt"/>
</dbReference>
<proteinExistence type="inferred from homology"/>
<evidence type="ECO:0000313" key="8">
    <source>
        <dbReference type="Proteomes" id="UP000190423"/>
    </source>
</evidence>
<evidence type="ECO:0000256" key="1">
    <source>
        <dbReference type="ARBA" id="ARBA00004141"/>
    </source>
</evidence>
<dbReference type="PANTHER" id="PTHR30520">
    <property type="entry name" value="FORMATE TRANSPORTER-RELATED"/>
    <property type="match status" value="1"/>
</dbReference>
<evidence type="ECO:0000256" key="5">
    <source>
        <dbReference type="ARBA" id="ARBA00049660"/>
    </source>
</evidence>
<gene>
    <name evidence="7" type="ORF">SAMN02745149_01331</name>
</gene>
<feature type="transmembrane region" description="Helical" evidence="6">
    <location>
        <begin position="185"/>
        <end position="205"/>
    </location>
</feature>
<reference evidence="7 8" key="1">
    <citation type="submission" date="2017-02" db="EMBL/GenBank/DDBJ databases">
        <authorList>
            <person name="Peterson S.W."/>
        </authorList>
    </citation>
    <scope>NUCLEOTIDE SEQUENCE [LARGE SCALE GENOMIC DNA]</scope>
    <source>
        <strain evidence="7 8">ATCC BAA-908</strain>
    </source>
</reference>
<protein>
    <submittedName>
        <fullName evidence="7">Formate/nitrite transporter FocA, FNT family</fullName>
    </submittedName>
</protein>
<feature type="transmembrane region" description="Helical" evidence="6">
    <location>
        <begin position="120"/>
        <end position="138"/>
    </location>
</feature>
<dbReference type="GO" id="GO:0015499">
    <property type="term" value="F:formate transmembrane transporter activity"/>
    <property type="evidence" value="ECO:0007669"/>
    <property type="project" value="TreeGrafter"/>
</dbReference>
<dbReference type="EMBL" id="FUWG01000009">
    <property type="protein sequence ID" value="SJZ46308.1"/>
    <property type="molecule type" value="Genomic_DNA"/>
</dbReference>
<keyword evidence="2 6" id="KW-0812">Transmembrane</keyword>
<name>A0A1T4KVB9_TREPO</name>
<sequence length="220" mass="24189">MIKFVIMLADIKKAVLSGIMISVGGAIYLSCIAKGYTWLGAVLFAAGLYTICEYGFNLYTGKVGYIAFRFTDFSYVRLVLLVLICNLLTTFLLGILLRNVFPLIKQEAEKIYAAKLTVPYWKSFVSGIFCGLLMFLSVDTWKRGSKIGCFIYIPVFILCGFDHSIANSLYNGIALGEHTFTVQNLLFVLTVIAGNAAGGMTVPLLTRGNQNETQVSAPKQ</sequence>
<feature type="transmembrane region" description="Helical" evidence="6">
    <location>
        <begin position="150"/>
        <end position="173"/>
    </location>
</feature>
<evidence type="ECO:0000256" key="3">
    <source>
        <dbReference type="ARBA" id="ARBA00022989"/>
    </source>
</evidence>
<keyword evidence="4 6" id="KW-0472">Membrane</keyword>
<dbReference type="PANTHER" id="PTHR30520:SF6">
    <property type="entry name" value="FORMATE_NITRATE FAMILY TRANSPORTER (EUROFUNG)"/>
    <property type="match status" value="1"/>
</dbReference>
<evidence type="ECO:0000313" key="7">
    <source>
        <dbReference type="EMBL" id="SJZ46308.1"/>
    </source>
</evidence>
<keyword evidence="3 6" id="KW-1133">Transmembrane helix</keyword>